<dbReference type="AlphaFoldDB" id="A0A5A7Q1C4"/>
<organism evidence="1 2">
    <name type="scientific">Striga asiatica</name>
    <name type="common">Asiatic witchweed</name>
    <name type="synonym">Buchnera asiatica</name>
    <dbReference type="NCBI Taxonomy" id="4170"/>
    <lineage>
        <taxon>Eukaryota</taxon>
        <taxon>Viridiplantae</taxon>
        <taxon>Streptophyta</taxon>
        <taxon>Embryophyta</taxon>
        <taxon>Tracheophyta</taxon>
        <taxon>Spermatophyta</taxon>
        <taxon>Magnoliopsida</taxon>
        <taxon>eudicotyledons</taxon>
        <taxon>Gunneridae</taxon>
        <taxon>Pentapetalae</taxon>
        <taxon>asterids</taxon>
        <taxon>lamiids</taxon>
        <taxon>Lamiales</taxon>
        <taxon>Orobanchaceae</taxon>
        <taxon>Buchnereae</taxon>
        <taxon>Striga</taxon>
    </lineage>
</organism>
<keyword evidence="1" id="KW-0808">Transferase</keyword>
<sequence length="190" mass="21239">MPKSTLKPWSFVKPDPVVRGLYGLYATLGLGSLERIQSLTRETTWEGNIGTYLVDLVNVIEPYLSTLSIRSDERKPYVYGVLIQELTSQSRVSPLSFCLRSRRLCSLGAIQGLENRGHKSLLVGPQKVAKVYEHILFKLGVDISYQKSLVSTRGSAEFAKRFQVRGLRVIYQAISIKNFSISIEPGVNCA</sequence>
<keyword evidence="1" id="KW-0696">RNA-directed RNA polymerase</keyword>
<proteinExistence type="predicted"/>
<protein>
    <submittedName>
        <fullName evidence="1">Mitovirus RNA-dependent RNA polymerase</fullName>
    </submittedName>
</protein>
<dbReference type="GO" id="GO:0003968">
    <property type="term" value="F:RNA-directed RNA polymerase activity"/>
    <property type="evidence" value="ECO:0007669"/>
    <property type="project" value="UniProtKB-KW"/>
</dbReference>
<reference evidence="2" key="1">
    <citation type="journal article" date="2019" name="Curr. Biol.">
        <title>Genome Sequence of Striga asiatica Provides Insight into the Evolution of Plant Parasitism.</title>
        <authorList>
            <person name="Yoshida S."/>
            <person name="Kim S."/>
            <person name="Wafula E.K."/>
            <person name="Tanskanen J."/>
            <person name="Kim Y.M."/>
            <person name="Honaas L."/>
            <person name="Yang Z."/>
            <person name="Spallek T."/>
            <person name="Conn C.E."/>
            <person name="Ichihashi Y."/>
            <person name="Cheong K."/>
            <person name="Cui S."/>
            <person name="Der J.P."/>
            <person name="Gundlach H."/>
            <person name="Jiao Y."/>
            <person name="Hori C."/>
            <person name="Ishida J.K."/>
            <person name="Kasahara H."/>
            <person name="Kiba T."/>
            <person name="Kim M.S."/>
            <person name="Koo N."/>
            <person name="Laohavisit A."/>
            <person name="Lee Y.H."/>
            <person name="Lumba S."/>
            <person name="McCourt P."/>
            <person name="Mortimer J.C."/>
            <person name="Mutuku J.M."/>
            <person name="Nomura T."/>
            <person name="Sasaki-Sekimoto Y."/>
            <person name="Seto Y."/>
            <person name="Wang Y."/>
            <person name="Wakatake T."/>
            <person name="Sakakibara H."/>
            <person name="Demura T."/>
            <person name="Yamaguchi S."/>
            <person name="Yoneyama K."/>
            <person name="Manabe R.I."/>
            <person name="Nelson D.C."/>
            <person name="Schulman A.H."/>
            <person name="Timko M.P."/>
            <person name="dePamphilis C.W."/>
            <person name="Choi D."/>
            <person name="Shirasu K."/>
        </authorList>
    </citation>
    <scope>NUCLEOTIDE SEQUENCE [LARGE SCALE GENOMIC DNA]</scope>
    <source>
        <strain evidence="2">cv. UVA1</strain>
    </source>
</reference>
<evidence type="ECO:0000313" key="2">
    <source>
        <dbReference type="Proteomes" id="UP000325081"/>
    </source>
</evidence>
<dbReference type="EMBL" id="BKCP01005461">
    <property type="protein sequence ID" value="GER38177.1"/>
    <property type="molecule type" value="Genomic_DNA"/>
</dbReference>
<accession>A0A5A7Q1C4</accession>
<evidence type="ECO:0000313" key="1">
    <source>
        <dbReference type="EMBL" id="GER38177.1"/>
    </source>
</evidence>
<gene>
    <name evidence="1" type="ORF">STAS_14652</name>
</gene>
<keyword evidence="2" id="KW-1185">Reference proteome</keyword>
<dbReference type="Proteomes" id="UP000325081">
    <property type="component" value="Unassembled WGS sequence"/>
</dbReference>
<dbReference type="Pfam" id="PF05919">
    <property type="entry name" value="Mitovir_RNA_pol"/>
    <property type="match status" value="1"/>
</dbReference>
<comment type="caution">
    <text evidence="1">The sequence shown here is derived from an EMBL/GenBank/DDBJ whole genome shotgun (WGS) entry which is preliminary data.</text>
</comment>
<keyword evidence="1" id="KW-0548">Nucleotidyltransferase</keyword>
<dbReference type="OrthoDB" id="786689at2759"/>
<name>A0A5A7Q1C4_STRAF</name>
<dbReference type="InterPro" id="IPR008686">
    <property type="entry name" value="RNA_pol_mitovir"/>
</dbReference>